<sequence>MAAIDSTTAGAGLGNRCVREQAVPGQHGALVAGVRGE</sequence>
<dbReference type="EMBL" id="CP001276">
    <property type="protein sequence ID" value="ACM06612.1"/>
    <property type="molecule type" value="Genomic_DNA"/>
</dbReference>
<keyword evidence="2" id="KW-1185">Reference proteome</keyword>
<evidence type="ECO:0000313" key="1">
    <source>
        <dbReference type="EMBL" id="ACM06612.1"/>
    </source>
</evidence>
<organism evidence="1 2">
    <name type="scientific">Thermomicrobium roseum (strain ATCC 27502 / DSM 5159 / P-2)</name>
    <dbReference type="NCBI Taxonomy" id="309801"/>
    <lineage>
        <taxon>Bacteria</taxon>
        <taxon>Pseudomonadati</taxon>
        <taxon>Thermomicrobiota</taxon>
        <taxon>Thermomicrobia</taxon>
        <taxon>Thermomicrobiales</taxon>
        <taxon>Thermomicrobiaceae</taxon>
        <taxon>Thermomicrobium</taxon>
    </lineage>
</organism>
<gene>
    <name evidence="1" type="ordered locus">trd_A0264</name>
</gene>
<proteinExistence type="predicted"/>
<name>B9L3A0_THERP</name>
<evidence type="ECO:0000313" key="2">
    <source>
        <dbReference type="Proteomes" id="UP000000447"/>
    </source>
</evidence>
<dbReference type="AlphaFoldDB" id="B9L3A0"/>
<geneLocation type="plasmid" evidence="2">
    <name>Tros</name>
</geneLocation>
<reference evidence="1 2" key="1">
    <citation type="journal article" date="2009" name="PLoS ONE">
        <title>Complete genome sequence of the aerobic CO-oxidizing thermophile Thermomicrobium roseum.</title>
        <authorList>
            <person name="Wu D."/>
            <person name="Raymond J."/>
            <person name="Wu M."/>
            <person name="Chatterji S."/>
            <person name="Ren Q."/>
            <person name="Graham J.E."/>
            <person name="Bryant D.A."/>
            <person name="Robb F."/>
            <person name="Colman A."/>
            <person name="Tallon L.J."/>
            <person name="Badger J.H."/>
            <person name="Madupu R."/>
            <person name="Ward N.L."/>
            <person name="Eisen J.A."/>
        </authorList>
    </citation>
    <scope>NUCLEOTIDE SEQUENCE [LARGE SCALE GENOMIC DNA]</scope>
    <source>
        <strain evidence="2">ATCC 27502 / DSM 5159 / P-2</strain>
        <plasmid evidence="1">unnamed</plasmid>
    </source>
</reference>
<dbReference type="HOGENOM" id="CLU_3349805_0_0_0"/>
<dbReference type="KEGG" id="tro:trd_A0264"/>
<keyword evidence="1" id="KW-0614">Plasmid</keyword>
<protein>
    <submittedName>
        <fullName evidence="1">Uncharacterized protein</fullName>
    </submittedName>
</protein>
<accession>B9L3A0</accession>
<dbReference type="Proteomes" id="UP000000447">
    <property type="component" value="Plasmid unnamed"/>
</dbReference>